<name>A0A220U5L9_9BACI</name>
<dbReference type="InterPro" id="IPR012349">
    <property type="entry name" value="Split_barrel_FMN-bd"/>
</dbReference>
<evidence type="ECO:0000256" key="1">
    <source>
        <dbReference type="ARBA" id="ARBA00023002"/>
    </source>
</evidence>
<gene>
    <name evidence="3" type="ORF">CFK37_15255</name>
</gene>
<organism evidence="3 4">
    <name type="scientific">Virgibacillus phasianinus</name>
    <dbReference type="NCBI Taxonomy" id="2017483"/>
    <lineage>
        <taxon>Bacteria</taxon>
        <taxon>Bacillati</taxon>
        <taxon>Bacillota</taxon>
        <taxon>Bacilli</taxon>
        <taxon>Bacillales</taxon>
        <taxon>Bacillaceae</taxon>
        <taxon>Virgibacillus</taxon>
    </lineage>
</organism>
<reference evidence="3 4" key="1">
    <citation type="submission" date="2017-07" db="EMBL/GenBank/DDBJ databases">
        <title>Virgibacillus sp. LM2416.</title>
        <authorList>
            <person name="Tak E.J."/>
            <person name="Bae J.-W."/>
        </authorList>
    </citation>
    <scope>NUCLEOTIDE SEQUENCE [LARGE SCALE GENOMIC DNA]</scope>
    <source>
        <strain evidence="3 4">LM2416</strain>
    </source>
</reference>
<protein>
    <submittedName>
        <fullName evidence="3">Flavin reductase</fullName>
    </submittedName>
</protein>
<dbReference type="Proteomes" id="UP000198312">
    <property type="component" value="Chromosome"/>
</dbReference>
<dbReference type="Gene3D" id="2.30.110.10">
    <property type="entry name" value="Electron Transport, Fmn-binding Protein, Chain A"/>
    <property type="match status" value="1"/>
</dbReference>
<dbReference type="GO" id="GO:0042602">
    <property type="term" value="F:riboflavin reductase (NADPH) activity"/>
    <property type="evidence" value="ECO:0007669"/>
    <property type="project" value="TreeGrafter"/>
</dbReference>
<evidence type="ECO:0000313" key="3">
    <source>
        <dbReference type="EMBL" id="ASK63417.1"/>
    </source>
</evidence>
<dbReference type="GO" id="GO:0010181">
    <property type="term" value="F:FMN binding"/>
    <property type="evidence" value="ECO:0007669"/>
    <property type="project" value="InterPro"/>
</dbReference>
<evidence type="ECO:0000259" key="2">
    <source>
        <dbReference type="SMART" id="SM00903"/>
    </source>
</evidence>
<keyword evidence="4" id="KW-1185">Reference proteome</keyword>
<sequence>MDNRQFRDTMGKFATGITIVSIDYKDEMLGMTVNAFMSVSLEPKLIAISIDENARLYTKLQETKQFGISILREEQKEISMIFAKQMEKDREIPFVKQSGVPVIDGSVATLSCQVKDTAKAGDHMIFIAEVTEIKADGGDPILFYGETTGQLTRNKEGIC</sequence>
<dbReference type="OrthoDB" id="9792858at2"/>
<dbReference type="EMBL" id="CP022315">
    <property type="protein sequence ID" value="ASK63417.1"/>
    <property type="molecule type" value="Genomic_DNA"/>
</dbReference>
<dbReference type="PANTHER" id="PTHR30466:SF1">
    <property type="entry name" value="FMN REDUCTASE (NADH) RUTF"/>
    <property type="match status" value="1"/>
</dbReference>
<dbReference type="AlphaFoldDB" id="A0A220U5L9"/>
<dbReference type="KEGG" id="vil:CFK37_15255"/>
<dbReference type="InterPro" id="IPR050268">
    <property type="entry name" value="NADH-dep_flavin_reductase"/>
</dbReference>
<accession>A0A220U5L9</accession>
<dbReference type="InterPro" id="IPR002563">
    <property type="entry name" value="Flavin_Rdtase-like_dom"/>
</dbReference>
<dbReference type="RefSeq" id="WP_089062676.1">
    <property type="nucleotide sequence ID" value="NZ_CP022315.1"/>
</dbReference>
<proteinExistence type="predicted"/>
<dbReference type="PANTHER" id="PTHR30466">
    <property type="entry name" value="FLAVIN REDUCTASE"/>
    <property type="match status" value="1"/>
</dbReference>
<keyword evidence="1" id="KW-0560">Oxidoreductase</keyword>
<dbReference type="SUPFAM" id="SSF50475">
    <property type="entry name" value="FMN-binding split barrel"/>
    <property type="match status" value="1"/>
</dbReference>
<dbReference type="SMART" id="SM00903">
    <property type="entry name" value="Flavin_Reduct"/>
    <property type="match status" value="1"/>
</dbReference>
<evidence type="ECO:0000313" key="4">
    <source>
        <dbReference type="Proteomes" id="UP000198312"/>
    </source>
</evidence>
<feature type="domain" description="Flavin reductase like" evidence="2">
    <location>
        <begin position="10"/>
        <end position="150"/>
    </location>
</feature>
<dbReference type="Pfam" id="PF01613">
    <property type="entry name" value="Flavin_Reduct"/>
    <property type="match status" value="1"/>
</dbReference>